<sequence>MATPARALVLAPPPAPADPLVTAEVLIGRVALGDEDAFAALYDQLAGPVLGMVTRVVRDRAQSEEVAQEVLLEVWRKAASFAEHRGSVRAWVLTIAHHRAIDRVRAEQAGSDRETRAGLLDPRRDFDEVAESTLVGLERDDVRSALAVLTDLQRESITLAYYDGYTCREVAERLGVSVSTIKSRMRDGLIRLRTAMGAQS</sequence>
<evidence type="ECO:0000313" key="9">
    <source>
        <dbReference type="Proteomes" id="UP000198582"/>
    </source>
</evidence>
<dbReference type="InterPro" id="IPR014284">
    <property type="entry name" value="RNA_pol_sigma-70_dom"/>
</dbReference>
<dbReference type="RefSeq" id="WP_091627593.1">
    <property type="nucleotide sequence ID" value="NZ_FOEF01000024.1"/>
</dbReference>
<dbReference type="Pfam" id="PF04542">
    <property type="entry name" value="Sigma70_r2"/>
    <property type="match status" value="1"/>
</dbReference>
<evidence type="ECO:0000256" key="5">
    <source>
        <dbReference type="ARBA" id="ARBA00023163"/>
    </source>
</evidence>
<dbReference type="Pfam" id="PF04545">
    <property type="entry name" value="Sigma70_r4"/>
    <property type="match status" value="1"/>
</dbReference>
<dbReference type="SUPFAM" id="SSF88659">
    <property type="entry name" value="Sigma3 and sigma4 domains of RNA polymerase sigma factors"/>
    <property type="match status" value="1"/>
</dbReference>
<name>A0A1H8YM84_9PSEU</name>
<dbReference type="STRING" id="394193.SAMN04489732_124133"/>
<evidence type="ECO:0000313" key="8">
    <source>
        <dbReference type="EMBL" id="SEP53162.1"/>
    </source>
</evidence>
<dbReference type="Proteomes" id="UP000198582">
    <property type="component" value="Unassembled WGS sequence"/>
</dbReference>
<dbReference type="GO" id="GO:0006352">
    <property type="term" value="P:DNA-templated transcription initiation"/>
    <property type="evidence" value="ECO:0007669"/>
    <property type="project" value="InterPro"/>
</dbReference>
<dbReference type="InterPro" id="IPR039425">
    <property type="entry name" value="RNA_pol_sigma-70-like"/>
</dbReference>
<dbReference type="NCBIfam" id="NF007228">
    <property type="entry name" value="PRK09646.1"/>
    <property type="match status" value="1"/>
</dbReference>
<dbReference type="Gene3D" id="1.10.10.10">
    <property type="entry name" value="Winged helix-like DNA-binding domain superfamily/Winged helix DNA-binding domain"/>
    <property type="match status" value="1"/>
</dbReference>
<evidence type="ECO:0000256" key="3">
    <source>
        <dbReference type="ARBA" id="ARBA00023082"/>
    </source>
</evidence>
<dbReference type="PANTHER" id="PTHR43133:SF66">
    <property type="entry name" value="ECF RNA POLYMERASE SIGMA FACTOR SIGK"/>
    <property type="match status" value="1"/>
</dbReference>
<keyword evidence="4" id="KW-0238">DNA-binding</keyword>
<dbReference type="InterPro" id="IPR036388">
    <property type="entry name" value="WH-like_DNA-bd_sf"/>
</dbReference>
<keyword evidence="2" id="KW-0805">Transcription regulation</keyword>
<dbReference type="EMBL" id="FOEF01000024">
    <property type="protein sequence ID" value="SEP53162.1"/>
    <property type="molecule type" value="Genomic_DNA"/>
</dbReference>
<proteinExistence type="inferred from homology"/>
<dbReference type="GO" id="GO:0003677">
    <property type="term" value="F:DNA binding"/>
    <property type="evidence" value="ECO:0007669"/>
    <property type="project" value="UniProtKB-KW"/>
</dbReference>
<gene>
    <name evidence="8" type="ORF">SAMN04489732_124133</name>
</gene>
<dbReference type="Gene3D" id="1.10.1740.10">
    <property type="match status" value="1"/>
</dbReference>
<dbReference type="InterPro" id="IPR007630">
    <property type="entry name" value="RNA_pol_sigma70_r4"/>
</dbReference>
<dbReference type="SUPFAM" id="SSF88946">
    <property type="entry name" value="Sigma2 domain of RNA polymerase sigma factors"/>
    <property type="match status" value="1"/>
</dbReference>
<protein>
    <submittedName>
        <fullName evidence="8">RNA polymerase, sigma subunit, ECF family</fullName>
    </submittedName>
</protein>
<keyword evidence="3" id="KW-0731">Sigma factor</keyword>
<organism evidence="8 9">
    <name type="scientific">Amycolatopsis saalfeldensis</name>
    <dbReference type="NCBI Taxonomy" id="394193"/>
    <lineage>
        <taxon>Bacteria</taxon>
        <taxon>Bacillati</taxon>
        <taxon>Actinomycetota</taxon>
        <taxon>Actinomycetes</taxon>
        <taxon>Pseudonocardiales</taxon>
        <taxon>Pseudonocardiaceae</taxon>
        <taxon>Amycolatopsis</taxon>
    </lineage>
</organism>
<comment type="similarity">
    <text evidence="1">Belongs to the sigma-70 factor family. ECF subfamily.</text>
</comment>
<feature type="domain" description="RNA polymerase sigma-70 region 4" evidence="7">
    <location>
        <begin position="145"/>
        <end position="193"/>
    </location>
</feature>
<feature type="domain" description="RNA polymerase sigma-70 region 2" evidence="6">
    <location>
        <begin position="41"/>
        <end position="108"/>
    </location>
</feature>
<evidence type="ECO:0000256" key="4">
    <source>
        <dbReference type="ARBA" id="ARBA00023125"/>
    </source>
</evidence>
<dbReference type="InterPro" id="IPR013325">
    <property type="entry name" value="RNA_pol_sigma_r2"/>
</dbReference>
<dbReference type="InterPro" id="IPR007627">
    <property type="entry name" value="RNA_pol_sigma70_r2"/>
</dbReference>
<dbReference type="NCBIfam" id="TIGR02937">
    <property type="entry name" value="sigma70-ECF"/>
    <property type="match status" value="1"/>
</dbReference>
<keyword evidence="5" id="KW-0804">Transcription</keyword>
<keyword evidence="9" id="KW-1185">Reference proteome</keyword>
<dbReference type="PANTHER" id="PTHR43133">
    <property type="entry name" value="RNA POLYMERASE ECF-TYPE SIGMA FACTO"/>
    <property type="match status" value="1"/>
</dbReference>
<evidence type="ECO:0000256" key="2">
    <source>
        <dbReference type="ARBA" id="ARBA00023015"/>
    </source>
</evidence>
<dbReference type="CDD" id="cd06171">
    <property type="entry name" value="Sigma70_r4"/>
    <property type="match status" value="1"/>
</dbReference>
<dbReference type="AlphaFoldDB" id="A0A1H8YM84"/>
<evidence type="ECO:0000259" key="7">
    <source>
        <dbReference type="Pfam" id="PF04545"/>
    </source>
</evidence>
<evidence type="ECO:0000256" key="1">
    <source>
        <dbReference type="ARBA" id="ARBA00010641"/>
    </source>
</evidence>
<accession>A0A1H8YM84</accession>
<dbReference type="GO" id="GO:0016987">
    <property type="term" value="F:sigma factor activity"/>
    <property type="evidence" value="ECO:0007669"/>
    <property type="project" value="UniProtKB-KW"/>
</dbReference>
<reference evidence="8 9" key="1">
    <citation type="submission" date="2016-10" db="EMBL/GenBank/DDBJ databases">
        <authorList>
            <person name="de Groot N.N."/>
        </authorList>
    </citation>
    <scope>NUCLEOTIDE SEQUENCE [LARGE SCALE GENOMIC DNA]</scope>
    <source>
        <strain evidence="8 9">DSM 44993</strain>
    </source>
</reference>
<dbReference type="InterPro" id="IPR013324">
    <property type="entry name" value="RNA_pol_sigma_r3/r4-like"/>
</dbReference>
<evidence type="ECO:0000259" key="6">
    <source>
        <dbReference type="Pfam" id="PF04542"/>
    </source>
</evidence>
<dbReference type="OrthoDB" id="9784272at2"/>